<dbReference type="InterPro" id="IPR032623">
    <property type="entry name" value="FecR_N"/>
</dbReference>
<dbReference type="PANTHER" id="PTHR30273">
    <property type="entry name" value="PERIPLASMIC SIGNAL SENSOR AND SIGMA FACTOR ACTIVATOR FECR-RELATED"/>
    <property type="match status" value="1"/>
</dbReference>
<name>A0ABW8F3R0_9BURK</name>
<protein>
    <submittedName>
        <fullName evidence="3">FecR family protein</fullName>
    </submittedName>
</protein>
<feature type="domain" description="FecR protein" evidence="1">
    <location>
        <begin position="130"/>
        <end position="221"/>
    </location>
</feature>
<evidence type="ECO:0000313" key="4">
    <source>
        <dbReference type="Proteomes" id="UP001617427"/>
    </source>
</evidence>
<dbReference type="Proteomes" id="UP001617427">
    <property type="component" value="Unassembled WGS sequence"/>
</dbReference>
<dbReference type="Pfam" id="PF04773">
    <property type="entry name" value="FecR"/>
    <property type="match status" value="1"/>
</dbReference>
<dbReference type="PANTHER" id="PTHR30273:SF2">
    <property type="entry name" value="PROTEIN FECR"/>
    <property type="match status" value="1"/>
</dbReference>
<dbReference type="InterPro" id="IPR006860">
    <property type="entry name" value="FecR"/>
</dbReference>
<feature type="domain" description="FecR N-terminal" evidence="2">
    <location>
        <begin position="17"/>
        <end position="58"/>
    </location>
</feature>
<dbReference type="Gene3D" id="2.60.120.1440">
    <property type="match status" value="1"/>
</dbReference>
<evidence type="ECO:0000313" key="3">
    <source>
        <dbReference type="EMBL" id="MFJ3047943.1"/>
    </source>
</evidence>
<gene>
    <name evidence="3" type="ORF">ACIPEN_19105</name>
</gene>
<dbReference type="Pfam" id="PF16220">
    <property type="entry name" value="DUF4880"/>
    <property type="match status" value="1"/>
</dbReference>
<proteinExistence type="predicted"/>
<evidence type="ECO:0000259" key="1">
    <source>
        <dbReference type="Pfam" id="PF04773"/>
    </source>
</evidence>
<dbReference type="EMBL" id="JBIUZV010000013">
    <property type="protein sequence ID" value="MFJ3047943.1"/>
    <property type="molecule type" value="Genomic_DNA"/>
</dbReference>
<organism evidence="3 4">
    <name type="scientific">Herbaspirillum chlorophenolicum</name>
    <dbReference type="NCBI Taxonomy" id="211589"/>
    <lineage>
        <taxon>Bacteria</taxon>
        <taxon>Pseudomonadati</taxon>
        <taxon>Pseudomonadota</taxon>
        <taxon>Betaproteobacteria</taxon>
        <taxon>Burkholderiales</taxon>
        <taxon>Oxalobacteraceae</taxon>
        <taxon>Herbaspirillum</taxon>
    </lineage>
</organism>
<keyword evidence="4" id="KW-1185">Reference proteome</keyword>
<dbReference type="PIRSF" id="PIRSF018266">
    <property type="entry name" value="FecR"/>
    <property type="match status" value="1"/>
</dbReference>
<comment type="caution">
    <text evidence="3">The sequence shown here is derived from an EMBL/GenBank/DDBJ whole genome shotgun (WGS) entry which is preliminary data.</text>
</comment>
<dbReference type="InterPro" id="IPR012373">
    <property type="entry name" value="Ferrdict_sens_TM"/>
</dbReference>
<sequence>MKMASDDRPDLPDVLAQEARVWLRRLTSGDATEWDAQAFRRWKQSSPAHQQAFKDAKRQWQAMGPAIGKLLHSNRDVAAMHERSMRSGQPAQGRRMFLRVATGGAAAAIGAAIVHPPLQLWPSLSEWQADVRTDKGEQRSLALNDRVNLTLNTQTSVRKEILNGEIGGIDLITGEAAIDLRGDTSFNVVAGVGRSTAREGRFEVRNLDGKVCVTCVQGAVRVEHPGGVLDLKPRQQTIYDAKVLGRAVAVETANMSAWRKGELVFRQTPLEQVIEEINRYRPGRVVLTASSVRESAVSGRFSIAALDSALLQLQHSFDLNARRLPGGVLVLS</sequence>
<dbReference type="RefSeq" id="WP_402702730.1">
    <property type="nucleotide sequence ID" value="NZ_JBIUZV010000013.1"/>
</dbReference>
<accession>A0ABW8F3R0</accession>
<dbReference type="Gene3D" id="3.55.50.30">
    <property type="match status" value="1"/>
</dbReference>
<evidence type="ECO:0000259" key="2">
    <source>
        <dbReference type="Pfam" id="PF16220"/>
    </source>
</evidence>
<reference evidence="3 4" key="1">
    <citation type="submission" date="2024-10" db="EMBL/GenBank/DDBJ databases">
        <title>The Natural Products Discovery Center: Release of the First 8490 Sequenced Strains for Exploring Actinobacteria Biosynthetic Diversity.</title>
        <authorList>
            <person name="Kalkreuter E."/>
            <person name="Kautsar S.A."/>
            <person name="Yang D."/>
            <person name="Bader C.D."/>
            <person name="Teijaro C.N."/>
            <person name="Fluegel L."/>
            <person name="Davis C.M."/>
            <person name="Simpson J.R."/>
            <person name="Lauterbach L."/>
            <person name="Steele A.D."/>
            <person name="Gui C."/>
            <person name="Meng S."/>
            <person name="Li G."/>
            <person name="Viehrig K."/>
            <person name="Ye F."/>
            <person name="Su P."/>
            <person name="Kiefer A.F."/>
            <person name="Nichols A."/>
            <person name="Cepeda A.J."/>
            <person name="Yan W."/>
            <person name="Fan B."/>
            <person name="Jiang Y."/>
            <person name="Adhikari A."/>
            <person name="Zheng C.-J."/>
            <person name="Schuster L."/>
            <person name="Cowan T.M."/>
            <person name="Smanski M.J."/>
            <person name="Chevrette M.G."/>
            <person name="De Carvalho L.P.S."/>
            <person name="Shen B."/>
        </authorList>
    </citation>
    <scope>NUCLEOTIDE SEQUENCE [LARGE SCALE GENOMIC DNA]</scope>
    <source>
        <strain evidence="3 4">NPDC087045</strain>
    </source>
</reference>